<feature type="transmembrane region" description="Helical" evidence="1">
    <location>
        <begin position="128"/>
        <end position="146"/>
    </location>
</feature>
<keyword evidence="1" id="KW-0472">Membrane</keyword>
<name>M2Q2P6_CERS8</name>
<evidence type="ECO:0000313" key="3">
    <source>
        <dbReference type="Proteomes" id="UP000016930"/>
    </source>
</evidence>
<dbReference type="AlphaFoldDB" id="M2Q2P6"/>
<evidence type="ECO:0008006" key="4">
    <source>
        <dbReference type="Google" id="ProtNLM"/>
    </source>
</evidence>
<keyword evidence="1" id="KW-1133">Transmembrane helix</keyword>
<keyword evidence="1" id="KW-0812">Transmembrane</keyword>
<proteinExistence type="predicted"/>
<dbReference type="EMBL" id="KB445824">
    <property type="protein sequence ID" value="EMD31078.1"/>
    <property type="molecule type" value="Genomic_DNA"/>
</dbReference>
<organism evidence="2 3">
    <name type="scientific">Ceriporiopsis subvermispora (strain B)</name>
    <name type="common">White-rot fungus</name>
    <name type="synonym">Gelatoporia subvermispora</name>
    <dbReference type="NCBI Taxonomy" id="914234"/>
    <lineage>
        <taxon>Eukaryota</taxon>
        <taxon>Fungi</taxon>
        <taxon>Dikarya</taxon>
        <taxon>Basidiomycota</taxon>
        <taxon>Agaricomycotina</taxon>
        <taxon>Agaricomycetes</taxon>
        <taxon>Polyporales</taxon>
        <taxon>Gelatoporiaceae</taxon>
        <taxon>Gelatoporia</taxon>
    </lineage>
</organism>
<keyword evidence="3" id="KW-1185">Reference proteome</keyword>
<dbReference type="HOGENOM" id="CLU_1673404_0_0_1"/>
<sequence>MSKTKLILDPGGLPVELWYHIIESIDDLESFHACGVTCKLLACLIKQIEARYADALLEVDEISELKQLHHQVSQQSPKALLRTWITVGPALLPQFILRFLGRIHRLQVFLVSGTLLETPLLPALRRQLLTAAACFHTVTYLLLYYFEFWSFADFARLI</sequence>
<dbReference type="OrthoDB" id="3794788at2759"/>
<reference evidence="2 3" key="1">
    <citation type="journal article" date="2012" name="Proc. Natl. Acad. Sci. U.S.A.">
        <title>Comparative genomics of Ceriporiopsis subvermispora and Phanerochaete chrysosporium provide insight into selective ligninolysis.</title>
        <authorList>
            <person name="Fernandez-Fueyo E."/>
            <person name="Ruiz-Duenas F.J."/>
            <person name="Ferreira P."/>
            <person name="Floudas D."/>
            <person name="Hibbett D.S."/>
            <person name="Canessa P."/>
            <person name="Larrondo L.F."/>
            <person name="James T.Y."/>
            <person name="Seelenfreund D."/>
            <person name="Lobos S."/>
            <person name="Polanco R."/>
            <person name="Tello M."/>
            <person name="Honda Y."/>
            <person name="Watanabe T."/>
            <person name="Watanabe T."/>
            <person name="Ryu J.S."/>
            <person name="Kubicek C.P."/>
            <person name="Schmoll M."/>
            <person name="Gaskell J."/>
            <person name="Hammel K.E."/>
            <person name="St John F.J."/>
            <person name="Vanden Wymelenberg A."/>
            <person name="Sabat G."/>
            <person name="Splinter BonDurant S."/>
            <person name="Syed K."/>
            <person name="Yadav J.S."/>
            <person name="Doddapaneni H."/>
            <person name="Subramanian V."/>
            <person name="Lavin J.L."/>
            <person name="Oguiza J.A."/>
            <person name="Perez G."/>
            <person name="Pisabarro A.G."/>
            <person name="Ramirez L."/>
            <person name="Santoyo F."/>
            <person name="Master E."/>
            <person name="Coutinho P.M."/>
            <person name="Henrissat B."/>
            <person name="Lombard V."/>
            <person name="Magnuson J.K."/>
            <person name="Kuees U."/>
            <person name="Hori C."/>
            <person name="Igarashi K."/>
            <person name="Samejima M."/>
            <person name="Held B.W."/>
            <person name="Barry K.W."/>
            <person name="LaButti K.M."/>
            <person name="Lapidus A."/>
            <person name="Lindquist E.A."/>
            <person name="Lucas S.M."/>
            <person name="Riley R."/>
            <person name="Salamov A.A."/>
            <person name="Hoffmeister D."/>
            <person name="Schwenk D."/>
            <person name="Hadar Y."/>
            <person name="Yarden O."/>
            <person name="de Vries R.P."/>
            <person name="Wiebenga A."/>
            <person name="Stenlid J."/>
            <person name="Eastwood D."/>
            <person name="Grigoriev I.V."/>
            <person name="Berka R.M."/>
            <person name="Blanchette R.A."/>
            <person name="Kersten P."/>
            <person name="Martinez A.T."/>
            <person name="Vicuna R."/>
            <person name="Cullen D."/>
        </authorList>
    </citation>
    <scope>NUCLEOTIDE SEQUENCE [LARGE SCALE GENOMIC DNA]</scope>
    <source>
        <strain evidence="2 3">B</strain>
    </source>
</reference>
<accession>M2Q2P6</accession>
<gene>
    <name evidence="2" type="ORF">CERSUDRAFT_127620</name>
</gene>
<dbReference type="Proteomes" id="UP000016930">
    <property type="component" value="Unassembled WGS sequence"/>
</dbReference>
<evidence type="ECO:0000256" key="1">
    <source>
        <dbReference type="SAM" id="Phobius"/>
    </source>
</evidence>
<evidence type="ECO:0000313" key="2">
    <source>
        <dbReference type="EMBL" id="EMD31078.1"/>
    </source>
</evidence>
<feature type="non-terminal residue" evidence="2">
    <location>
        <position position="158"/>
    </location>
</feature>
<protein>
    <recommendedName>
        <fullName evidence="4">F-box domain-containing protein</fullName>
    </recommendedName>
</protein>